<gene>
    <name evidence="2" type="ORF">MEUPH1_LOCUS8147</name>
</gene>
<dbReference type="AlphaFoldDB" id="A0AAV0W7S3"/>
<evidence type="ECO:0000313" key="3">
    <source>
        <dbReference type="Proteomes" id="UP001160148"/>
    </source>
</evidence>
<sequence length="219" mass="25415">MIIAGDLNAKHGAWNSRKNDQVGKTLNEYLSSRIDTTVAVPSTPTRYPTDINYSPDFLYIAIMKTGNIGYIIENLNDELFSDHTPILLVISISSAHTYPPKPQYITNWKLFEKEMENLSFPLPKMSSKIQISNVINHLSSQRSWKKGHSSQDRKNDLPNFIQNHIRKKRKLRAAWQRNRDPDIKKSLNKQTSLVRELLHLHMDNEWTWLMDSIDNNDEG</sequence>
<name>A0AAV0W7S3_9HEMI</name>
<dbReference type="SUPFAM" id="SSF56219">
    <property type="entry name" value="DNase I-like"/>
    <property type="match status" value="1"/>
</dbReference>
<accession>A0AAV0W7S3</accession>
<keyword evidence="3" id="KW-1185">Reference proteome</keyword>
<dbReference type="GO" id="GO:0003824">
    <property type="term" value="F:catalytic activity"/>
    <property type="evidence" value="ECO:0007669"/>
    <property type="project" value="InterPro"/>
</dbReference>
<dbReference type="Pfam" id="PF14529">
    <property type="entry name" value="Exo_endo_phos_2"/>
    <property type="match status" value="1"/>
</dbReference>
<dbReference type="PANTHER" id="PTHR33273">
    <property type="entry name" value="DOMAIN-CONTAINING PROTEIN, PUTATIVE-RELATED"/>
    <property type="match status" value="1"/>
</dbReference>
<evidence type="ECO:0000259" key="1">
    <source>
        <dbReference type="Pfam" id="PF14529"/>
    </source>
</evidence>
<dbReference type="InterPro" id="IPR036691">
    <property type="entry name" value="Endo/exonu/phosph_ase_sf"/>
</dbReference>
<comment type="caution">
    <text evidence="2">The sequence shown here is derived from an EMBL/GenBank/DDBJ whole genome shotgun (WGS) entry which is preliminary data.</text>
</comment>
<feature type="domain" description="Endonuclease/exonuclease/phosphatase" evidence="1">
    <location>
        <begin position="1"/>
        <end position="86"/>
    </location>
</feature>
<dbReference type="InterPro" id="IPR005135">
    <property type="entry name" value="Endo/exonuclease/phosphatase"/>
</dbReference>
<dbReference type="Proteomes" id="UP001160148">
    <property type="component" value="Unassembled WGS sequence"/>
</dbReference>
<organism evidence="2 3">
    <name type="scientific">Macrosiphum euphorbiae</name>
    <name type="common">potato aphid</name>
    <dbReference type="NCBI Taxonomy" id="13131"/>
    <lineage>
        <taxon>Eukaryota</taxon>
        <taxon>Metazoa</taxon>
        <taxon>Ecdysozoa</taxon>
        <taxon>Arthropoda</taxon>
        <taxon>Hexapoda</taxon>
        <taxon>Insecta</taxon>
        <taxon>Pterygota</taxon>
        <taxon>Neoptera</taxon>
        <taxon>Paraneoptera</taxon>
        <taxon>Hemiptera</taxon>
        <taxon>Sternorrhyncha</taxon>
        <taxon>Aphidomorpha</taxon>
        <taxon>Aphidoidea</taxon>
        <taxon>Aphididae</taxon>
        <taxon>Macrosiphini</taxon>
        <taxon>Macrosiphum</taxon>
    </lineage>
</organism>
<dbReference type="PANTHER" id="PTHR33273:SF2">
    <property type="entry name" value="ENDONUCLEASE_EXONUCLEASE_PHOSPHATASE DOMAIN-CONTAINING PROTEIN"/>
    <property type="match status" value="1"/>
</dbReference>
<proteinExistence type="predicted"/>
<reference evidence="2 3" key="1">
    <citation type="submission" date="2023-01" db="EMBL/GenBank/DDBJ databases">
        <authorList>
            <person name="Whitehead M."/>
        </authorList>
    </citation>
    <scope>NUCLEOTIDE SEQUENCE [LARGE SCALE GENOMIC DNA]</scope>
</reference>
<dbReference type="EMBL" id="CARXXK010000001">
    <property type="protein sequence ID" value="CAI6351835.1"/>
    <property type="molecule type" value="Genomic_DNA"/>
</dbReference>
<protein>
    <recommendedName>
        <fullName evidence="1">Endonuclease/exonuclease/phosphatase domain-containing protein</fullName>
    </recommendedName>
</protein>
<evidence type="ECO:0000313" key="2">
    <source>
        <dbReference type="EMBL" id="CAI6351835.1"/>
    </source>
</evidence>
<dbReference type="Gene3D" id="3.60.10.10">
    <property type="entry name" value="Endonuclease/exonuclease/phosphatase"/>
    <property type="match status" value="1"/>
</dbReference>